<proteinExistence type="predicted"/>
<evidence type="ECO:0000313" key="2">
    <source>
        <dbReference type="Proteomes" id="UP000824120"/>
    </source>
</evidence>
<protein>
    <submittedName>
        <fullName evidence="1">Uncharacterized protein</fullName>
    </submittedName>
</protein>
<gene>
    <name evidence="1" type="ORF">H5410_004990</name>
</gene>
<dbReference type="EMBL" id="JACXVP010000002">
    <property type="protein sequence ID" value="KAG5619772.1"/>
    <property type="molecule type" value="Genomic_DNA"/>
</dbReference>
<comment type="caution">
    <text evidence="1">The sequence shown here is derived from an EMBL/GenBank/DDBJ whole genome shotgun (WGS) entry which is preliminary data.</text>
</comment>
<dbReference type="AlphaFoldDB" id="A0A9J6A6D9"/>
<reference evidence="1 2" key="1">
    <citation type="submission" date="2020-09" db="EMBL/GenBank/DDBJ databases">
        <title>De no assembly of potato wild relative species, Solanum commersonii.</title>
        <authorList>
            <person name="Cho K."/>
        </authorList>
    </citation>
    <scope>NUCLEOTIDE SEQUENCE [LARGE SCALE GENOMIC DNA]</scope>
    <source>
        <strain evidence="1">LZ3.2</strain>
        <tissue evidence="1">Leaf</tissue>
    </source>
</reference>
<evidence type="ECO:0000313" key="1">
    <source>
        <dbReference type="EMBL" id="KAG5619772.1"/>
    </source>
</evidence>
<name>A0A9J6A6D9_SOLCO</name>
<organism evidence="1 2">
    <name type="scientific">Solanum commersonii</name>
    <name type="common">Commerson's wild potato</name>
    <name type="synonym">Commerson's nightshade</name>
    <dbReference type="NCBI Taxonomy" id="4109"/>
    <lineage>
        <taxon>Eukaryota</taxon>
        <taxon>Viridiplantae</taxon>
        <taxon>Streptophyta</taxon>
        <taxon>Embryophyta</taxon>
        <taxon>Tracheophyta</taxon>
        <taxon>Spermatophyta</taxon>
        <taxon>Magnoliopsida</taxon>
        <taxon>eudicotyledons</taxon>
        <taxon>Gunneridae</taxon>
        <taxon>Pentapetalae</taxon>
        <taxon>asterids</taxon>
        <taxon>lamiids</taxon>
        <taxon>Solanales</taxon>
        <taxon>Solanaceae</taxon>
        <taxon>Solanoideae</taxon>
        <taxon>Solaneae</taxon>
        <taxon>Solanum</taxon>
    </lineage>
</organism>
<dbReference type="Proteomes" id="UP000824120">
    <property type="component" value="Chromosome 2"/>
</dbReference>
<keyword evidence="2" id="KW-1185">Reference proteome</keyword>
<accession>A0A9J6A6D9</accession>
<sequence>MSVEEVGITSTSFFLSRDTRALGTHPINDSTKTAAFLRQRMDSFWDAMILLQMNPNRYLAVFRSFFSINIPTSIHLGVPSNKRGVNHFFISSSEVVLIIL</sequence>